<dbReference type="Proteomes" id="UP000644727">
    <property type="component" value="Unassembled WGS sequence"/>
</dbReference>
<name>A0ABR9W2K0_9MICO</name>
<keyword evidence="1" id="KW-0812">Transmembrane</keyword>
<feature type="transmembrane region" description="Helical" evidence="1">
    <location>
        <begin position="114"/>
        <end position="137"/>
    </location>
</feature>
<evidence type="ECO:0008006" key="4">
    <source>
        <dbReference type="Google" id="ProtNLM"/>
    </source>
</evidence>
<evidence type="ECO:0000313" key="2">
    <source>
        <dbReference type="EMBL" id="MBE9404654.1"/>
    </source>
</evidence>
<organism evidence="2 3">
    <name type="scientific">Brachybacterium epidermidis</name>
    <dbReference type="NCBI Taxonomy" id="2781983"/>
    <lineage>
        <taxon>Bacteria</taxon>
        <taxon>Bacillati</taxon>
        <taxon>Actinomycetota</taxon>
        <taxon>Actinomycetes</taxon>
        <taxon>Micrococcales</taxon>
        <taxon>Dermabacteraceae</taxon>
        <taxon>Brachybacterium</taxon>
    </lineage>
</organism>
<feature type="transmembrane region" description="Helical" evidence="1">
    <location>
        <begin position="149"/>
        <end position="168"/>
    </location>
</feature>
<feature type="transmembrane region" description="Helical" evidence="1">
    <location>
        <begin position="38"/>
        <end position="58"/>
    </location>
</feature>
<dbReference type="RefSeq" id="WP_193866394.1">
    <property type="nucleotide sequence ID" value="NZ_JADEYR010000012.1"/>
</dbReference>
<keyword evidence="3" id="KW-1185">Reference proteome</keyword>
<proteinExistence type="predicted"/>
<evidence type="ECO:0000313" key="3">
    <source>
        <dbReference type="Proteomes" id="UP000644727"/>
    </source>
</evidence>
<gene>
    <name evidence="2" type="ORF">IOE58_10815</name>
</gene>
<feature type="transmembrane region" description="Helical" evidence="1">
    <location>
        <begin position="70"/>
        <end position="94"/>
    </location>
</feature>
<reference evidence="2 3" key="1">
    <citation type="submission" date="2020-10" db="EMBL/GenBank/DDBJ databases">
        <title>Draft genome and description of Brachybacterium epidermidis sp nov.</title>
        <authorList>
            <person name="Boxberger M."/>
            <person name="La Scola B."/>
        </authorList>
    </citation>
    <scope>NUCLEOTIDE SEQUENCE [LARGE SCALE GENOMIC DNA]</scope>
    <source>
        <strain evidence="2 3">Marseille-Q2903</strain>
    </source>
</reference>
<protein>
    <recommendedName>
        <fullName evidence="4">Prepilin type IV endopeptidase peptidase domain-containing protein</fullName>
    </recommendedName>
</protein>
<keyword evidence="1" id="KW-0472">Membrane</keyword>
<keyword evidence="1" id="KW-1133">Transmembrane helix</keyword>
<sequence length="171" mass="16652">MPLLVPAIPPAALLVLLVAYLPPAVVLSRIDAVEQRLPNPWVAGMTAAVTAGLLLASVADPSVRGSLRGALVIAVVLGLGAVLVALAAPPLLGMGDAKTVPVVMLMSTTLGGEVLIGAILGIAVLGGVVGAAVLIASGRAGQRFPFGPVLLAGPFLGLLASPLVAGALGSA</sequence>
<dbReference type="EMBL" id="JADEYR010000012">
    <property type="protein sequence ID" value="MBE9404654.1"/>
    <property type="molecule type" value="Genomic_DNA"/>
</dbReference>
<comment type="caution">
    <text evidence="2">The sequence shown here is derived from an EMBL/GenBank/DDBJ whole genome shotgun (WGS) entry which is preliminary data.</text>
</comment>
<accession>A0ABR9W2K0</accession>
<evidence type="ECO:0000256" key="1">
    <source>
        <dbReference type="SAM" id="Phobius"/>
    </source>
</evidence>